<dbReference type="AlphaFoldDB" id="A0A146KET0"/>
<sequence length="160" mass="17936">LSAVSHNAQILLESNIINYLSLLSFQMVDNQFLAEQVCLCIHNAIMTAPIYRQTALKIQQDEEIEYGEGNVAYECGQNGILENVVHCLKQKLNPRTVKNVVKACHALSSISFNCVLMFRQGVVPILLEIIELHEEDIQQSCGDCLRSMRMRLDAMVKAAA</sequence>
<feature type="non-terminal residue" evidence="1">
    <location>
        <position position="160"/>
    </location>
</feature>
<proteinExistence type="predicted"/>
<feature type="non-terminal residue" evidence="1">
    <location>
        <position position="1"/>
    </location>
</feature>
<organism evidence="1">
    <name type="scientific">Trepomonas sp. PC1</name>
    <dbReference type="NCBI Taxonomy" id="1076344"/>
    <lineage>
        <taxon>Eukaryota</taxon>
        <taxon>Metamonada</taxon>
        <taxon>Diplomonadida</taxon>
        <taxon>Hexamitidae</taxon>
        <taxon>Hexamitinae</taxon>
        <taxon>Trepomonas</taxon>
    </lineage>
</organism>
<dbReference type="InterPro" id="IPR016024">
    <property type="entry name" value="ARM-type_fold"/>
</dbReference>
<evidence type="ECO:0000313" key="1">
    <source>
        <dbReference type="EMBL" id="JAP93941.1"/>
    </source>
</evidence>
<dbReference type="SUPFAM" id="SSF48371">
    <property type="entry name" value="ARM repeat"/>
    <property type="match status" value="1"/>
</dbReference>
<name>A0A146KET0_9EUKA</name>
<dbReference type="Gene3D" id="1.25.10.10">
    <property type="entry name" value="Leucine-rich Repeat Variant"/>
    <property type="match status" value="1"/>
</dbReference>
<gene>
    <name evidence="1" type="ORF">TPC1_13577</name>
</gene>
<accession>A0A146KET0</accession>
<dbReference type="InterPro" id="IPR011989">
    <property type="entry name" value="ARM-like"/>
</dbReference>
<dbReference type="EMBL" id="GDID01002665">
    <property type="protein sequence ID" value="JAP93941.1"/>
    <property type="molecule type" value="Transcribed_RNA"/>
</dbReference>
<reference evidence="1" key="1">
    <citation type="submission" date="2015-07" db="EMBL/GenBank/DDBJ databases">
        <title>Adaptation to a free-living lifestyle via gene acquisitions in the diplomonad Trepomonas sp. PC1.</title>
        <authorList>
            <person name="Xu F."/>
            <person name="Jerlstrom-Hultqvist J."/>
            <person name="Kolisko M."/>
            <person name="Simpson A.G.B."/>
            <person name="Roger A.J."/>
            <person name="Svard S.G."/>
            <person name="Andersson J.O."/>
        </authorList>
    </citation>
    <scope>NUCLEOTIDE SEQUENCE</scope>
    <source>
        <strain evidence="1">PC1</strain>
    </source>
</reference>
<protein>
    <submittedName>
        <fullName evidence="1">Uncharacterized protein</fullName>
    </submittedName>
</protein>